<dbReference type="PANTHER" id="PTHR21974">
    <property type="entry name" value="RE15880P"/>
    <property type="match status" value="1"/>
</dbReference>
<dbReference type="HOGENOM" id="CLU_044873_1_0_1"/>
<dbReference type="EMBL" id="KB445555">
    <property type="protein sequence ID" value="EMC96809.1"/>
    <property type="molecule type" value="Genomic_DNA"/>
</dbReference>
<dbReference type="Proteomes" id="UP000011761">
    <property type="component" value="Unassembled WGS sequence"/>
</dbReference>
<reference evidence="2 3" key="1">
    <citation type="journal article" date="2012" name="PLoS Pathog.">
        <title>Diverse lifestyles and strategies of plant pathogenesis encoded in the genomes of eighteen Dothideomycetes fungi.</title>
        <authorList>
            <person name="Ohm R.A."/>
            <person name="Feau N."/>
            <person name="Henrissat B."/>
            <person name="Schoch C.L."/>
            <person name="Horwitz B.A."/>
            <person name="Barry K.W."/>
            <person name="Condon B.J."/>
            <person name="Copeland A.C."/>
            <person name="Dhillon B."/>
            <person name="Glaser F."/>
            <person name="Hesse C.N."/>
            <person name="Kosti I."/>
            <person name="LaButti K."/>
            <person name="Lindquist E.A."/>
            <person name="Lucas S."/>
            <person name="Salamov A.A."/>
            <person name="Bradshaw R.E."/>
            <person name="Ciuffetti L."/>
            <person name="Hamelin R.C."/>
            <person name="Kema G.H.J."/>
            <person name="Lawrence C."/>
            <person name="Scott J.A."/>
            <person name="Spatafora J.W."/>
            <person name="Turgeon B.G."/>
            <person name="de Wit P.J.G.M."/>
            <person name="Zhong S."/>
            <person name="Goodwin S.B."/>
            <person name="Grigoriev I.V."/>
        </authorList>
    </citation>
    <scope>NUCLEOTIDE SEQUENCE [LARGE SCALE GENOMIC DNA]</scope>
    <source>
        <strain evidence="2 3">UAMH 10762</strain>
    </source>
</reference>
<sequence>MSQLSQALAQSSQRNHELLSILAQTDYAGPALKQNVAFISDLQKQVSELDKELKKLHEVTEDERKDHVKYRDSTVKRFAYKMGGQKSKAKFASKSEKEEREFLEAWQKEREAKERREELSRALENAQKDKQHLDGDSTRHDQAQRELDQLYNSIFTGPTPEVPGEDQMENTVKDTQQWAQQCQTRLRTEKRAMDDLQSAKSSLTMALRDMSDARGASTWDMWGGGTFADMMERDALSRAQNNLTQAMHHIGSAMRAQPAIKPLRAVNIDQGHFLSDVMFDNIFSDMAQHERIHQSEAQMQQAAEDFKAQLAEQVERLRDADAQAKQASQTLEEARSELQRIRAEAFERLVGGGYGGAYGGSQEYGWQASEAPPAYT</sequence>
<protein>
    <submittedName>
        <fullName evidence="2">Uncharacterized protein</fullName>
    </submittedName>
</protein>
<organism evidence="2 3">
    <name type="scientific">Baudoinia panamericana (strain UAMH 10762)</name>
    <name type="common">Angels' share fungus</name>
    <name type="synonym">Baudoinia compniacensis (strain UAMH 10762)</name>
    <dbReference type="NCBI Taxonomy" id="717646"/>
    <lineage>
        <taxon>Eukaryota</taxon>
        <taxon>Fungi</taxon>
        <taxon>Dikarya</taxon>
        <taxon>Ascomycota</taxon>
        <taxon>Pezizomycotina</taxon>
        <taxon>Dothideomycetes</taxon>
        <taxon>Dothideomycetidae</taxon>
        <taxon>Mycosphaerellales</taxon>
        <taxon>Teratosphaeriaceae</taxon>
        <taxon>Baudoinia</taxon>
    </lineage>
</organism>
<dbReference type="KEGG" id="bcom:BAUCODRAFT_90072"/>
<feature type="coiled-coil region" evidence="1">
    <location>
        <begin position="109"/>
        <end position="136"/>
    </location>
</feature>
<name>M2NC99_BAUPA</name>
<keyword evidence="1" id="KW-0175">Coiled coil</keyword>
<dbReference type="OrthoDB" id="2562743at2759"/>
<proteinExistence type="predicted"/>
<dbReference type="RefSeq" id="XP_007676345.1">
    <property type="nucleotide sequence ID" value="XM_007678155.1"/>
</dbReference>
<accession>M2NC99</accession>
<keyword evidence="3" id="KW-1185">Reference proteome</keyword>
<evidence type="ECO:0000313" key="3">
    <source>
        <dbReference type="Proteomes" id="UP000011761"/>
    </source>
</evidence>
<dbReference type="GeneID" id="19117460"/>
<dbReference type="PANTHER" id="PTHR21974:SF2">
    <property type="entry name" value="RE15880P"/>
    <property type="match status" value="1"/>
</dbReference>
<evidence type="ECO:0000256" key="1">
    <source>
        <dbReference type="SAM" id="Coils"/>
    </source>
</evidence>
<gene>
    <name evidence="2" type="ORF">BAUCODRAFT_90072</name>
</gene>
<feature type="coiled-coil region" evidence="1">
    <location>
        <begin position="296"/>
        <end position="344"/>
    </location>
</feature>
<evidence type="ECO:0000313" key="2">
    <source>
        <dbReference type="EMBL" id="EMC96809.1"/>
    </source>
</evidence>
<dbReference type="AlphaFoldDB" id="M2NC99"/>
<dbReference type="eggNOG" id="ENOG502RXPA">
    <property type="taxonomic scope" value="Eukaryota"/>
</dbReference>
<dbReference type="OMA" id="FRRFAHK"/>